<dbReference type="Proteomes" id="UP001432027">
    <property type="component" value="Unassembled WGS sequence"/>
</dbReference>
<accession>A0AAV5T8E7</accession>
<gene>
    <name evidence="2" type="ORF">PENTCL1PPCAC_14031</name>
</gene>
<reference evidence="2" key="1">
    <citation type="submission" date="2023-10" db="EMBL/GenBank/DDBJ databases">
        <title>Genome assembly of Pristionchus species.</title>
        <authorList>
            <person name="Yoshida K."/>
            <person name="Sommer R.J."/>
        </authorList>
    </citation>
    <scope>NUCLEOTIDE SEQUENCE</scope>
    <source>
        <strain evidence="2">RS0144</strain>
    </source>
</reference>
<protein>
    <recommendedName>
        <fullName evidence="1">F-box domain-containing protein</fullName>
    </recommendedName>
</protein>
<evidence type="ECO:0000259" key="1">
    <source>
        <dbReference type="PROSITE" id="PS50181"/>
    </source>
</evidence>
<dbReference type="PROSITE" id="PS50181">
    <property type="entry name" value="FBOX"/>
    <property type="match status" value="1"/>
</dbReference>
<dbReference type="CDD" id="cd09917">
    <property type="entry name" value="F-box_SF"/>
    <property type="match status" value="1"/>
</dbReference>
<feature type="domain" description="F-box" evidence="1">
    <location>
        <begin position="6"/>
        <end position="54"/>
    </location>
</feature>
<dbReference type="Pfam" id="PF00646">
    <property type="entry name" value="F-box"/>
    <property type="match status" value="1"/>
</dbReference>
<sequence length="162" mass="17912">QLLISEMASTMLPTELWERILSFCDHPSTCALSKVCQRLDAIVTSRNERVLNKCRSEGITLPADAILAHCLGNADLPLDARLLLAHNPFGCCIFPSTSTVRGFNVGDNEGRQTFLRNEEMEKGTIEFTLDYESIGIPRWIVDGIRPKAITMAGSIQSCRTSP</sequence>
<keyword evidence="3" id="KW-1185">Reference proteome</keyword>
<evidence type="ECO:0000313" key="2">
    <source>
        <dbReference type="EMBL" id="GMS91856.1"/>
    </source>
</evidence>
<dbReference type="SUPFAM" id="SSF81383">
    <property type="entry name" value="F-box domain"/>
    <property type="match status" value="1"/>
</dbReference>
<proteinExistence type="predicted"/>
<dbReference type="EMBL" id="BTSX01000004">
    <property type="protein sequence ID" value="GMS91856.1"/>
    <property type="molecule type" value="Genomic_DNA"/>
</dbReference>
<comment type="caution">
    <text evidence="2">The sequence shown here is derived from an EMBL/GenBank/DDBJ whole genome shotgun (WGS) entry which is preliminary data.</text>
</comment>
<dbReference type="InterPro" id="IPR001810">
    <property type="entry name" value="F-box_dom"/>
</dbReference>
<dbReference type="Gene3D" id="1.20.1280.50">
    <property type="match status" value="1"/>
</dbReference>
<dbReference type="SMART" id="SM00256">
    <property type="entry name" value="FBOX"/>
    <property type="match status" value="1"/>
</dbReference>
<dbReference type="InterPro" id="IPR036047">
    <property type="entry name" value="F-box-like_dom_sf"/>
</dbReference>
<name>A0AAV5T8E7_9BILA</name>
<evidence type="ECO:0000313" key="3">
    <source>
        <dbReference type="Proteomes" id="UP001432027"/>
    </source>
</evidence>
<dbReference type="AlphaFoldDB" id="A0AAV5T8E7"/>
<organism evidence="2 3">
    <name type="scientific">Pristionchus entomophagus</name>
    <dbReference type="NCBI Taxonomy" id="358040"/>
    <lineage>
        <taxon>Eukaryota</taxon>
        <taxon>Metazoa</taxon>
        <taxon>Ecdysozoa</taxon>
        <taxon>Nematoda</taxon>
        <taxon>Chromadorea</taxon>
        <taxon>Rhabditida</taxon>
        <taxon>Rhabditina</taxon>
        <taxon>Diplogasteromorpha</taxon>
        <taxon>Diplogasteroidea</taxon>
        <taxon>Neodiplogasteridae</taxon>
        <taxon>Pristionchus</taxon>
    </lineage>
</organism>
<feature type="non-terminal residue" evidence="2">
    <location>
        <position position="1"/>
    </location>
</feature>